<evidence type="ECO:0000313" key="2">
    <source>
        <dbReference type="Proteomes" id="UP000813462"/>
    </source>
</evidence>
<proteinExistence type="predicted"/>
<dbReference type="AlphaFoldDB" id="A0A978UUF4"/>
<reference evidence="1" key="1">
    <citation type="journal article" date="2021" name="Front. Plant Sci.">
        <title>Chromosome-Scale Genome Assembly for Chinese Sour Jujube and Insights Into Its Genome Evolution and Domestication Signature.</title>
        <authorList>
            <person name="Shen L.-Y."/>
            <person name="Luo H."/>
            <person name="Wang X.-L."/>
            <person name="Wang X.-M."/>
            <person name="Qiu X.-J."/>
            <person name="Liu H."/>
            <person name="Zhou S.-S."/>
            <person name="Jia K.-H."/>
            <person name="Nie S."/>
            <person name="Bao Y.-T."/>
            <person name="Zhang R.-G."/>
            <person name="Yun Q.-Z."/>
            <person name="Chai Y.-H."/>
            <person name="Lu J.-Y."/>
            <person name="Li Y."/>
            <person name="Zhao S.-W."/>
            <person name="Mao J.-F."/>
            <person name="Jia S.-G."/>
            <person name="Mao Y.-M."/>
        </authorList>
    </citation>
    <scope>NUCLEOTIDE SEQUENCE</scope>
    <source>
        <strain evidence="1">AT0</strain>
        <tissue evidence="1">Leaf</tissue>
    </source>
</reference>
<dbReference type="EMBL" id="JAEACU010000009">
    <property type="protein sequence ID" value="KAH7518504.1"/>
    <property type="molecule type" value="Genomic_DNA"/>
</dbReference>
<dbReference type="PANTHER" id="PTHR33064">
    <property type="entry name" value="POL PROTEIN"/>
    <property type="match status" value="1"/>
</dbReference>
<organism evidence="1 2">
    <name type="scientific">Ziziphus jujuba var. spinosa</name>
    <dbReference type="NCBI Taxonomy" id="714518"/>
    <lineage>
        <taxon>Eukaryota</taxon>
        <taxon>Viridiplantae</taxon>
        <taxon>Streptophyta</taxon>
        <taxon>Embryophyta</taxon>
        <taxon>Tracheophyta</taxon>
        <taxon>Spermatophyta</taxon>
        <taxon>Magnoliopsida</taxon>
        <taxon>eudicotyledons</taxon>
        <taxon>Gunneridae</taxon>
        <taxon>Pentapetalae</taxon>
        <taxon>rosids</taxon>
        <taxon>fabids</taxon>
        <taxon>Rosales</taxon>
        <taxon>Rhamnaceae</taxon>
        <taxon>Paliureae</taxon>
        <taxon>Ziziphus</taxon>
    </lineage>
</organism>
<dbReference type="InterPro" id="IPR051320">
    <property type="entry name" value="Viral_Replic_Matur_Polypro"/>
</dbReference>
<sequence length="211" mass="23809">MPSIDHDHPRNNSDRGLLRIACGRLPYCPWRAVARHTRAIETDYSKLTMTFQQDGVPRIFQGINQKGIGVLTKKDYHYIHDIGYFSHLLAIEDPSQTGAHPTDLEQILMDFSSVFLSPTAVPLHRAHDHRISCNPMPILFGVTTVDYFGHQISERGVSVDPTKIEAVLVWPMPTTIMEVRRFLGLAGYYTKFICHSGGIATPLTLTKEGFY</sequence>
<evidence type="ECO:0000313" key="1">
    <source>
        <dbReference type="EMBL" id="KAH7518504.1"/>
    </source>
</evidence>
<gene>
    <name evidence="1" type="ORF">FEM48_Zijuj09G0178800</name>
</gene>
<dbReference type="Proteomes" id="UP000813462">
    <property type="component" value="Unassembled WGS sequence"/>
</dbReference>
<dbReference type="PANTHER" id="PTHR33064:SF37">
    <property type="entry name" value="RIBONUCLEASE H"/>
    <property type="match status" value="1"/>
</dbReference>
<dbReference type="InterPro" id="IPR043502">
    <property type="entry name" value="DNA/RNA_pol_sf"/>
</dbReference>
<dbReference type="InterPro" id="IPR043128">
    <property type="entry name" value="Rev_trsase/Diguanyl_cyclase"/>
</dbReference>
<protein>
    <submittedName>
        <fullName evidence="1">Uncharacterized protein</fullName>
    </submittedName>
</protein>
<dbReference type="Gene3D" id="3.30.70.270">
    <property type="match status" value="1"/>
</dbReference>
<accession>A0A978UUF4</accession>
<dbReference type="SUPFAM" id="SSF56672">
    <property type="entry name" value="DNA/RNA polymerases"/>
    <property type="match status" value="1"/>
</dbReference>
<name>A0A978UUF4_ZIZJJ</name>
<comment type="caution">
    <text evidence="1">The sequence shown here is derived from an EMBL/GenBank/DDBJ whole genome shotgun (WGS) entry which is preliminary data.</text>
</comment>